<protein>
    <submittedName>
        <fullName evidence="2">Uncharacterized protein</fullName>
    </submittedName>
</protein>
<sequence>MTLNIPGDRELMQSLSNQVRDTLPTDNAQSTNSSEGTNTPQHTSQPVNPTPSQNQLHPKTNPSRKARPTRATTKAQQQAQGTEDASETGDTQMSEPSNGVSNTLGASHFPGAAIAQSHHGIQPIAKSGPTMSNTSTMDNLIKKLIQAQEDGRDEADDRYFKLIEMMTVKNQADPQPQTATQQQTSAVVSASWNIMEMRGIIPITIYNYKWQEEALAYHAYYRPKEENSSEKGMTVTLKKYGYDTLIEWLAIHVGHCEKLRQKNGFIVALRYDVRVRRNAIAFRAESGGSESLSDFSTFKPQTAEEVYAEARNFNELGFGDINPYAKGEA</sequence>
<feature type="compositionally biased region" description="Polar residues" evidence="1">
    <location>
        <begin position="88"/>
        <end position="105"/>
    </location>
</feature>
<dbReference type="VEuPathDB" id="FungiDB:PSHT_10337"/>
<dbReference type="Proteomes" id="UP000239156">
    <property type="component" value="Unassembled WGS sequence"/>
</dbReference>
<dbReference type="EMBL" id="PKSL01000255">
    <property type="protein sequence ID" value="POV97593.1"/>
    <property type="molecule type" value="Genomic_DNA"/>
</dbReference>
<dbReference type="AlphaFoldDB" id="A0A2S4UJW0"/>
<feature type="compositionally biased region" description="Low complexity" evidence="1">
    <location>
        <begin position="69"/>
        <end position="82"/>
    </location>
</feature>
<accession>A0A2S4UJW0</accession>
<feature type="region of interest" description="Disordered" evidence="1">
    <location>
        <begin position="1"/>
        <end position="107"/>
    </location>
</feature>
<comment type="caution">
    <text evidence="2">The sequence shown here is derived from an EMBL/GenBank/DDBJ whole genome shotgun (WGS) entry which is preliminary data.</text>
</comment>
<evidence type="ECO:0000313" key="2">
    <source>
        <dbReference type="EMBL" id="POV97593.1"/>
    </source>
</evidence>
<feature type="compositionally biased region" description="Polar residues" evidence="1">
    <location>
        <begin position="13"/>
        <end position="61"/>
    </location>
</feature>
<name>A0A2S4UJW0_9BASI</name>
<evidence type="ECO:0000313" key="3">
    <source>
        <dbReference type="Proteomes" id="UP000239156"/>
    </source>
</evidence>
<evidence type="ECO:0000256" key="1">
    <source>
        <dbReference type="SAM" id="MobiDB-lite"/>
    </source>
</evidence>
<dbReference type="VEuPathDB" id="FungiDB:PSTT_14980"/>
<reference evidence="2" key="1">
    <citation type="submission" date="2017-12" db="EMBL/GenBank/DDBJ databases">
        <title>Gene loss provides genomic basis for host adaptation in cereal stripe rust fungi.</title>
        <authorList>
            <person name="Xia C."/>
        </authorList>
    </citation>
    <scope>NUCLEOTIDE SEQUENCE [LARGE SCALE GENOMIC DNA]</scope>
    <source>
        <strain evidence="2">93-210</strain>
    </source>
</reference>
<gene>
    <name evidence="2" type="ORF">PSTT_14980</name>
</gene>
<proteinExistence type="predicted"/>
<keyword evidence="3" id="KW-1185">Reference proteome</keyword>
<organism evidence="2 3">
    <name type="scientific">Puccinia striiformis</name>
    <dbReference type="NCBI Taxonomy" id="27350"/>
    <lineage>
        <taxon>Eukaryota</taxon>
        <taxon>Fungi</taxon>
        <taxon>Dikarya</taxon>
        <taxon>Basidiomycota</taxon>
        <taxon>Pucciniomycotina</taxon>
        <taxon>Pucciniomycetes</taxon>
        <taxon>Pucciniales</taxon>
        <taxon>Pucciniaceae</taxon>
        <taxon>Puccinia</taxon>
    </lineage>
</organism>